<organism evidence="2 3">
    <name type="scientific">Colletotrichum lupini</name>
    <dbReference type="NCBI Taxonomy" id="145971"/>
    <lineage>
        <taxon>Eukaryota</taxon>
        <taxon>Fungi</taxon>
        <taxon>Dikarya</taxon>
        <taxon>Ascomycota</taxon>
        <taxon>Pezizomycotina</taxon>
        <taxon>Sordariomycetes</taxon>
        <taxon>Hypocreomycetidae</taxon>
        <taxon>Glomerellales</taxon>
        <taxon>Glomerellaceae</taxon>
        <taxon>Colletotrichum</taxon>
        <taxon>Colletotrichum acutatum species complex</taxon>
    </lineage>
</organism>
<evidence type="ECO:0000313" key="2">
    <source>
        <dbReference type="EMBL" id="UQC81415.1"/>
    </source>
</evidence>
<sequence length="645" mass="71396">MSPSETINADSRGRSHGSSAGRHKGIDTPWAKVLIGRETSVPTLPTLYPVSEVLARTKAADKQAALTGVTTTFSPEHISNYRLLALGNIDPTQITRRLPKSRKLSRYRLSETNGYPGIYKHGAAYTPGNRFDNATTRLEDRTIAAKHHPPRDSGKDILLICAISPLDVGAERGLLHHCVGDLPKPQTAVVAYLKAQGWNCGRRGIPLNPLSLLVAWVAVRKQQSPIARDKTLLALRNKSAARPSETTQRYDTIWSTLIGDDTASTAHVVGVCEKHPTSNFWADRDGQQTAQLSQEPIWSSVVDDYERELGRAAVVQEARIHKVAYCVLATVGNDWPRTGPPTYLFGLKSSSVPVLSAKYRVSPRYIAPLDQWTVDYSARQRCAVRTCLQHPSPLYFEDLGSLGVTSAWRRVDSSWEDRSEDVRNGANINPGPDPQSGMNRARKWPVHDEIPSLVGPRHIVGDGPTSAEFSQVPRIRRTHSEPFLPHLLVRSVALTISADGTQFSRYVPKKDASAEFTEFVKSHQKNHRTMDINITTTCKKLTLTWRHNQLGHPSSTEKISGSDSTSEEFGEKLETIVLSPCSSRWDTCASPIAKQQMPVILNCVTDLEDGMLELDRPSPYSTAYPGRQDYKAHIALAIHPLTKNL</sequence>
<dbReference type="GeneID" id="73340908"/>
<proteinExistence type="predicted"/>
<dbReference type="RefSeq" id="XP_049143041.1">
    <property type="nucleotide sequence ID" value="XM_049285898.1"/>
</dbReference>
<dbReference type="Proteomes" id="UP000830671">
    <property type="component" value="Chromosome 3"/>
</dbReference>
<keyword evidence="3" id="KW-1185">Reference proteome</keyword>
<protein>
    <submittedName>
        <fullName evidence="2">Uncharacterized protein</fullName>
    </submittedName>
</protein>
<dbReference type="KEGG" id="clup:CLUP02_06901"/>
<reference evidence="2" key="1">
    <citation type="journal article" date="2021" name="Mol. Plant Microbe Interact.">
        <title>Complete Genome Sequence of the Plant-Pathogenic Fungus Colletotrichum lupini.</title>
        <authorList>
            <person name="Baroncelli R."/>
            <person name="Pensec F."/>
            <person name="Da Lio D."/>
            <person name="Boufleur T."/>
            <person name="Vicente I."/>
            <person name="Sarrocco S."/>
            <person name="Picot A."/>
            <person name="Baraldi E."/>
            <person name="Sukno S."/>
            <person name="Thon M."/>
            <person name="Le Floch G."/>
        </authorList>
    </citation>
    <scope>NUCLEOTIDE SEQUENCE</scope>
    <source>
        <strain evidence="2">IMI 504893</strain>
    </source>
</reference>
<dbReference type="AlphaFoldDB" id="A0A9Q8SQW4"/>
<dbReference type="EMBL" id="CP019475">
    <property type="protein sequence ID" value="UQC81415.1"/>
    <property type="molecule type" value="Genomic_DNA"/>
</dbReference>
<feature type="region of interest" description="Disordered" evidence="1">
    <location>
        <begin position="1"/>
        <end position="25"/>
    </location>
</feature>
<gene>
    <name evidence="2" type="ORF">CLUP02_06901</name>
</gene>
<evidence type="ECO:0000313" key="3">
    <source>
        <dbReference type="Proteomes" id="UP000830671"/>
    </source>
</evidence>
<evidence type="ECO:0000256" key="1">
    <source>
        <dbReference type="SAM" id="MobiDB-lite"/>
    </source>
</evidence>
<feature type="region of interest" description="Disordered" evidence="1">
    <location>
        <begin position="419"/>
        <end position="440"/>
    </location>
</feature>
<name>A0A9Q8SQW4_9PEZI</name>
<accession>A0A9Q8SQW4</accession>